<name>A0A915KPW1_ROMCU</name>
<comment type="function">
    <text evidence="16">Has a ubiquitin-protein ligase activity acting as an E3 ubiquitin protein ligase or as an ubiquitin-ubiquitin ligase promoting elongation of ubiquitin chains on substrates. By mediating 'Lys-48'-linked polyubiquitination of proteins could target them for proteasomal degradation. May also function as a chaperone, playing a role in transport to the cell membrane of BSG/Basigin for instance. Probable inactive PPIase with no peptidyl-prolyl cis-trans isomerase activity. As a component of the minor spliceosome, involved in the splicing of U12-type introns in pre-mRNAs.</text>
</comment>
<evidence type="ECO:0000313" key="24">
    <source>
        <dbReference type="Proteomes" id="UP000887565"/>
    </source>
</evidence>
<dbReference type="PRINTS" id="PR00153">
    <property type="entry name" value="CSAPPISMRASE"/>
</dbReference>
<keyword evidence="15" id="KW-0539">Nucleus</keyword>
<evidence type="ECO:0000256" key="18">
    <source>
        <dbReference type="ARBA" id="ARBA00073734"/>
    </source>
</evidence>
<evidence type="ECO:0000256" key="4">
    <source>
        <dbReference type="ARBA" id="ARBA00007930"/>
    </source>
</evidence>
<comment type="subcellular location">
    <subcellularLocation>
        <location evidence="2">Nucleus</location>
    </subcellularLocation>
</comment>
<evidence type="ECO:0000256" key="8">
    <source>
        <dbReference type="ARBA" id="ARBA00022679"/>
    </source>
</evidence>
<dbReference type="GO" id="GO:0006457">
    <property type="term" value="P:protein folding"/>
    <property type="evidence" value="ECO:0007669"/>
    <property type="project" value="InterPro"/>
</dbReference>
<dbReference type="GO" id="GO:0003755">
    <property type="term" value="F:peptidyl-prolyl cis-trans isomerase activity"/>
    <property type="evidence" value="ECO:0007669"/>
    <property type="project" value="InterPro"/>
</dbReference>
<evidence type="ECO:0000256" key="17">
    <source>
        <dbReference type="ARBA" id="ARBA00061807"/>
    </source>
</evidence>
<dbReference type="Gene3D" id="2.40.100.10">
    <property type="entry name" value="Cyclophilin-like"/>
    <property type="match status" value="1"/>
</dbReference>
<dbReference type="GO" id="GO:0061630">
    <property type="term" value="F:ubiquitin protein ligase activity"/>
    <property type="evidence" value="ECO:0007669"/>
    <property type="project" value="UniProtKB-EC"/>
</dbReference>
<dbReference type="PROSITE" id="PS00170">
    <property type="entry name" value="CSA_PPIASE_1"/>
    <property type="match status" value="1"/>
</dbReference>
<comment type="similarity">
    <text evidence="4">Belongs to the cyclophilin-type PPIase family. PPIL2 subfamily.</text>
</comment>
<dbReference type="SMART" id="SM00504">
    <property type="entry name" value="Ubox"/>
    <property type="match status" value="1"/>
</dbReference>
<keyword evidence="12" id="KW-0007">Acetylation</keyword>
<dbReference type="InterPro" id="IPR013083">
    <property type="entry name" value="Znf_RING/FYVE/PHD"/>
</dbReference>
<dbReference type="SUPFAM" id="SSF57850">
    <property type="entry name" value="RING/U-box"/>
    <property type="match status" value="1"/>
</dbReference>
<feature type="domain" description="PPIase cyclophilin-type" evidence="22">
    <location>
        <begin position="282"/>
        <end position="425"/>
    </location>
</feature>
<evidence type="ECO:0000256" key="6">
    <source>
        <dbReference type="ARBA" id="ARBA00022499"/>
    </source>
</evidence>
<keyword evidence="14" id="KW-0508">mRNA splicing</keyword>
<dbReference type="InterPro" id="IPR003613">
    <property type="entry name" value="Ubox_domain"/>
</dbReference>
<dbReference type="InterPro" id="IPR029000">
    <property type="entry name" value="Cyclophilin-like_dom_sf"/>
</dbReference>
<dbReference type="Proteomes" id="UP000887565">
    <property type="component" value="Unplaced"/>
</dbReference>
<evidence type="ECO:0000256" key="12">
    <source>
        <dbReference type="ARBA" id="ARBA00022990"/>
    </source>
</evidence>
<comment type="pathway">
    <text evidence="3">Protein modification; protein ubiquitination.</text>
</comment>
<keyword evidence="13" id="KW-0175">Coiled coil</keyword>
<dbReference type="CDD" id="cd01923">
    <property type="entry name" value="cyclophilin_RING"/>
    <property type="match status" value="1"/>
</dbReference>
<dbReference type="InterPro" id="IPR002130">
    <property type="entry name" value="Cyclophilin-type_PPIase_dom"/>
</dbReference>
<accession>A0A915KPW1</accession>
<dbReference type="PROSITE" id="PS51698">
    <property type="entry name" value="U_BOX"/>
    <property type="match status" value="1"/>
</dbReference>
<dbReference type="GO" id="GO:0000209">
    <property type="term" value="P:protein polyubiquitination"/>
    <property type="evidence" value="ECO:0007669"/>
    <property type="project" value="TreeGrafter"/>
</dbReference>
<comment type="catalytic activity">
    <reaction evidence="1">
        <text>S-ubiquitinyl-[E2 ubiquitin-conjugating enzyme]-L-cysteine + [acceptor protein]-L-lysine = [E2 ubiquitin-conjugating enzyme]-L-cysteine + N(6)-ubiquitinyl-[acceptor protein]-L-lysine.</text>
        <dbReference type="EC" id="2.3.2.27"/>
    </reaction>
</comment>
<feature type="region of interest" description="Disordered" evidence="21">
    <location>
        <begin position="437"/>
        <end position="461"/>
    </location>
</feature>
<keyword evidence="7" id="KW-0507">mRNA processing</keyword>
<evidence type="ECO:0000256" key="9">
    <source>
        <dbReference type="ARBA" id="ARBA00022728"/>
    </source>
</evidence>
<dbReference type="FunFam" id="3.30.40.10:FF:000079">
    <property type="entry name" value="Peptidyl-prolyl cis-trans isomerase 2"/>
    <property type="match status" value="1"/>
</dbReference>
<dbReference type="GO" id="GO:0008380">
    <property type="term" value="P:RNA splicing"/>
    <property type="evidence" value="ECO:0007669"/>
    <property type="project" value="UniProtKB-KW"/>
</dbReference>
<dbReference type="OMA" id="NFIKHCA"/>
<evidence type="ECO:0000259" key="22">
    <source>
        <dbReference type="PROSITE" id="PS50072"/>
    </source>
</evidence>
<evidence type="ECO:0000313" key="25">
    <source>
        <dbReference type="WBParaSite" id="nRc.2.0.1.t40504-RA"/>
    </source>
</evidence>
<evidence type="ECO:0000256" key="20">
    <source>
        <dbReference type="ARBA" id="ARBA00079124"/>
    </source>
</evidence>
<evidence type="ECO:0000256" key="14">
    <source>
        <dbReference type="ARBA" id="ARBA00023187"/>
    </source>
</evidence>
<comment type="subunit">
    <text evidence="17">Component of the minor spliceosome, which splices U12-type introns. Within this complex, interacts with PRPF8/PRP8, EFTUD2/SNU114 and PLRG1. Interacts with isoform 2 of BSG. Interacts (via the PPIase cyclophilin-type domain) with CRNKL1; they may form a trimeric complex with HSP90.</text>
</comment>
<dbReference type="InterPro" id="IPR020892">
    <property type="entry name" value="Cyclophilin-type_PPIase_CS"/>
</dbReference>
<dbReference type="AlphaFoldDB" id="A0A915KPW1"/>
<evidence type="ECO:0000256" key="15">
    <source>
        <dbReference type="ARBA" id="ARBA00023242"/>
    </source>
</evidence>
<keyword evidence="8" id="KW-0808">Transferase</keyword>
<sequence length="514" mass="58797">MPFAHGADEGVLKNPRYLTTTEWRESFGGCKDGSISLQPFEYPVCSLNGNIYDIANVVPFLKKFGRDPVTGEKCDSKSLITLRFHKNRENAYHCPVTYRVFTNTSHVVAIRQTGNVYSYEAVEELNLKSKNFRDLLTDDPFARRDIITIQEKLMTFKDPHNLDKFNISTFYHIKKKLKVDTDEVTDVDGSERSTVKSMNTETRETLAQLDKDYKRQQTIVEIKPKADSVNAAHFSTGKVAAGFTSTVMEPITRHEAAIIDESELKYRRVSKKGYVRLVTNFGQLNFELHCDMTPKTCDNFIKHCKTGYYKNTKFHRSIKNFMIQGGDPTGTGLGGESAFGAPFEDEIKQQLRHEGRGILSMANKGTKTNTSQFFITYRSCKHLDNKHTIFGRLVGGFETLNSMERILTDDRDKPIEDIEIVDTQVFVDPFEEAEEQLVQEREKANRNESSNNQEKNKSKNIVDAKLKEYKAGVGKYVKTSAAIRYNRETSNHEQMLQTKKMKTSGVNFEDFSKW</sequence>
<evidence type="ECO:0000256" key="1">
    <source>
        <dbReference type="ARBA" id="ARBA00000900"/>
    </source>
</evidence>
<keyword evidence="24" id="KW-1185">Reference proteome</keyword>
<dbReference type="PROSITE" id="PS50072">
    <property type="entry name" value="CSA_PPIASE_2"/>
    <property type="match status" value="1"/>
</dbReference>
<dbReference type="InterPro" id="IPR044666">
    <property type="entry name" value="Cyclophilin_A-like"/>
</dbReference>
<dbReference type="GO" id="GO:0006397">
    <property type="term" value="P:mRNA processing"/>
    <property type="evidence" value="ECO:0007669"/>
    <property type="project" value="UniProtKB-KW"/>
</dbReference>
<evidence type="ECO:0000259" key="23">
    <source>
        <dbReference type="PROSITE" id="PS51698"/>
    </source>
</evidence>
<evidence type="ECO:0000256" key="2">
    <source>
        <dbReference type="ARBA" id="ARBA00004123"/>
    </source>
</evidence>
<dbReference type="SUPFAM" id="SSF50891">
    <property type="entry name" value="Cyclophilin-like"/>
    <property type="match status" value="1"/>
</dbReference>
<evidence type="ECO:0000256" key="3">
    <source>
        <dbReference type="ARBA" id="ARBA00004906"/>
    </source>
</evidence>
<dbReference type="WBParaSite" id="nRc.2.0.1.t40504-RA">
    <property type="protein sequence ID" value="nRc.2.0.1.t40504-RA"/>
    <property type="gene ID" value="nRc.2.0.1.g40504"/>
</dbReference>
<evidence type="ECO:0000256" key="10">
    <source>
        <dbReference type="ARBA" id="ARBA00022786"/>
    </source>
</evidence>
<dbReference type="EC" id="2.3.2.27" evidence="5"/>
<keyword evidence="6" id="KW-1017">Isopeptide bond</keyword>
<protein>
    <recommendedName>
        <fullName evidence="18">RING-type E3 ubiquitin-protein ligase PPIL2</fullName>
        <ecNumber evidence="5">2.3.2.27</ecNumber>
    </recommendedName>
    <alternativeName>
        <fullName evidence="20">CYC4</fullName>
    </alternativeName>
    <alternativeName>
        <fullName evidence="19">Probable inactive peptidyl-prolyl cis-trans isomerase-like 2</fullName>
    </alternativeName>
</protein>
<evidence type="ECO:0000256" key="5">
    <source>
        <dbReference type="ARBA" id="ARBA00012483"/>
    </source>
</evidence>
<dbReference type="PANTHER" id="PTHR45625:SF1">
    <property type="entry name" value="RING-TYPE E3 UBIQUITIN-PROTEIN LIGASE PPIL2"/>
    <property type="match status" value="1"/>
</dbReference>
<dbReference type="InterPro" id="IPR026951">
    <property type="entry name" value="PPIL2_U-box_dom"/>
</dbReference>
<dbReference type="Pfam" id="PF00160">
    <property type="entry name" value="Pro_isomerase"/>
    <property type="match status" value="1"/>
</dbReference>
<feature type="domain" description="U-box" evidence="23">
    <location>
        <begin position="34"/>
        <end position="99"/>
    </location>
</feature>
<keyword evidence="10" id="KW-0833">Ubl conjugation pathway</keyword>
<organism evidence="24 25">
    <name type="scientific">Romanomermis culicivorax</name>
    <name type="common">Nematode worm</name>
    <dbReference type="NCBI Taxonomy" id="13658"/>
    <lineage>
        <taxon>Eukaryota</taxon>
        <taxon>Metazoa</taxon>
        <taxon>Ecdysozoa</taxon>
        <taxon>Nematoda</taxon>
        <taxon>Enoplea</taxon>
        <taxon>Dorylaimia</taxon>
        <taxon>Mermithida</taxon>
        <taxon>Mermithoidea</taxon>
        <taxon>Mermithidae</taxon>
        <taxon>Romanomermis</taxon>
    </lineage>
</organism>
<evidence type="ECO:0000256" key="7">
    <source>
        <dbReference type="ARBA" id="ARBA00022664"/>
    </source>
</evidence>
<dbReference type="FunFam" id="2.40.100.10:FF:000018">
    <property type="entry name" value="Peptidyl-prolyl cis-trans isomerase-like 2"/>
    <property type="match status" value="1"/>
</dbReference>
<proteinExistence type="inferred from homology"/>
<reference evidence="25" key="1">
    <citation type="submission" date="2022-11" db="UniProtKB">
        <authorList>
            <consortium name="WormBaseParasite"/>
        </authorList>
    </citation>
    <scope>IDENTIFICATION</scope>
</reference>
<keyword evidence="9" id="KW-0747">Spliceosome</keyword>
<dbReference type="Gene3D" id="3.30.40.10">
    <property type="entry name" value="Zinc/RING finger domain, C3HC4 (zinc finger)"/>
    <property type="match status" value="1"/>
</dbReference>
<dbReference type="PANTHER" id="PTHR45625">
    <property type="entry name" value="PEPTIDYL-PROLYL CIS-TRANS ISOMERASE-RELATED"/>
    <property type="match status" value="1"/>
</dbReference>
<evidence type="ECO:0000256" key="19">
    <source>
        <dbReference type="ARBA" id="ARBA00078275"/>
    </source>
</evidence>
<dbReference type="CDD" id="cd16663">
    <property type="entry name" value="RING-Ubox_PPIL2"/>
    <property type="match status" value="1"/>
</dbReference>
<evidence type="ECO:0000256" key="21">
    <source>
        <dbReference type="SAM" id="MobiDB-lite"/>
    </source>
</evidence>
<evidence type="ECO:0000256" key="16">
    <source>
        <dbReference type="ARBA" id="ARBA00059251"/>
    </source>
</evidence>
<evidence type="ECO:0000256" key="13">
    <source>
        <dbReference type="ARBA" id="ARBA00023054"/>
    </source>
</evidence>
<evidence type="ECO:0000256" key="11">
    <source>
        <dbReference type="ARBA" id="ARBA00022843"/>
    </source>
</evidence>
<dbReference type="GO" id="GO:0071013">
    <property type="term" value="C:catalytic step 2 spliceosome"/>
    <property type="evidence" value="ECO:0007669"/>
    <property type="project" value="TreeGrafter"/>
</dbReference>
<keyword evidence="11" id="KW-0832">Ubl conjugation</keyword>